<dbReference type="STRING" id="568860.SAMN05421811_101657"/>
<keyword evidence="1" id="KW-0732">Signal</keyword>
<accession>A0A1I0A5C2</accession>
<feature type="chain" id="PRO_5011565848" evidence="1">
    <location>
        <begin position="30"/>
        <end position="43"/>
    </location>
</feature>
<feature type="signal peptide" evidence="1">
    <location>
        <begin position="1"/>
        <end position="29"/>
    </location>
</feature>
<dbReference type="EMBL" id="FOHX01000001">
    <property type="protein sequence ID" value="SES88856.1"/>
    <property type="molecule type" value="Genomic_DNA"/>
</dbReference>
<dbReference type="Proteomes" id="UP000199361">
    <property type="component" value="Unassembled WGS sequence"/>
</dbReference>
<protein>
    <submittedName>
        <fullName evidence="2">Uncharacterized protein</fullName>
    </submittedName>
</protein>
<sequence length="43" mass="4426">MRMRIALSALVTAIAVVVTIGSNVTAASADTSSISSAQEYYCC</sequence>
<organism evidence="2 3">
    <name type="scientific">Nonomuraea wenchangensis</name>
    <dbReference type="NCBI Taxonomy" id="568860"/>
    <lineage>
        <taxon>Bacteria</taxon>
        <taxon>Bacillati</taxon>
        <taxon>Actinomycetota</taxon>
        <taxon>Actinomycetes</taxon>
        <taxon>Streptosporangiales</taxon>
        <taxon>Streptosporangiaceae</taxon>
        <taxon>Nonomuraea</taxon>
    </lineage>
</organism>
<proteinExistence type="predicted"/>
<evidence type="ECO:0000313" key="3">
    <source>
        <dbReference type="Proteomes" id="UP000199361"/>
    </source>
</evidence>
<keyword evidence="3" id="KW-1185">Reference proteome</keyword>
<dbReference type="AlphaFoldDB" id="A0A1I0A5C2"/>
<gene>
    <name evidence="2" type="ORF">SAMN05421811_101657</name>
</gene>
<reference evidence="2 3" key="1">
    <citation type="submission" date="2016-10" db="EMBL/GenBank/DDBJ databases">
        <authorList>
            <person name="de Groot N.N."/>
        </authorList>
    </citation>
    <scope>NUCLEOTIDE SEQUENCE [LARGE SCALE GENOMIC DNA]</scope>
    <source>
        <strain evidence="2 3">CGMCC 4.5598</strain>
    </source>
</reference>
<evidence type="ECO:0000256" key="1">
    <source>
        <dbReference type="SAM" id="SignalP"/>
    </source>
</evidence>
<evidence type="ECO:0000313" key="2">
    <source>
        <dbReference type="EMBL" id="SES88856.1"/>
    </source>
</evidence>
<name>A0A1I0A5C2_9ACTN</name>